<dbReference type="Proteomes" id="UP000648801">
    <property type="component" value="Unassembled WGS sequence"/>
</dbReference>
<dbReference type="AlphaFoldDB" id="A0A916RZB7"/>
<protein>
    <submittedName>
        <fullName evidence="2">Uncharacterized protein</fullName>
    </submittedName>
</protein>
<name>A0A916RZB7_9BACT</name>
<gene>
    <name evidence="2" type="ORF">GCM10011507_27080</name>
</gene>
<evidence type="ECO:0000256" key="1">
    <source>
        <dbReference type="SAM" id="MobiDB-lite"/>
    </source>
</evidence>
<proteinExistence type="predicted"/>
<feature type="region of interest" description="Disordered" evidence="1">
    <location>
        <begin position="1"/>
        <end position="20"/>
    </location>
</feature>
<sequence>MGWFGEAGRKYGEQEQDGPESLHARFLSGRLQSRKKAAAVQRYRQNTPRRNKVLPERVFIRKICSKDWL</sequence>
<reference evidence="2" key="1">
    <citation type="journal article" date="2014" name="Int. J. Syst. Evol. Microbiol.">
        <title>Complete genome sequence of Corynebacterium casei LMG S-19264T (=DSM 44701T), isolated from a smear-ripened cheese.</title>
        <authorList>
            <consortium name="US DOE Joint Genome Institute (JGI-PGF)"/>
            <person name="Walter F."/>
            <person name="Albersmeier A."/>
            <person name="Kalinowski J."/>
            <person name="Ruckert C."/>
        </authorList>
    </citation>
    <scope>NUCLEOTIDE SEQUENCE</scope>
    <source>
        <strain evidence="2">CGMCC 1.15447</strain>
    </source>
</reference>
<evidence type="ECO:0000313" key="2">
    <source>
        <dbReference type="EMBL" id="GGA74288.1"/>
    </source>
</evidence>
<reference evidence="2" key="2">
    <citation type="submission" date="2020-09" db="EMBL/GenBank/DDBJ databases">
        <authorList>
            <person name="Sun Q."/>
            <person name="Zhou Y."/>
        </authorList>
    </citation>
    <scope>NUCLEOTIDE SEQUENCE</scope>
    <source>
        <strain evidence="2">CGMCC 1.15447</strain>
    </source>
</reference>
<evidence type="ECO:0000313" key="3">
    <source>
        <dbReference type="Proteomes" id="UP000648801"/>
    </source>
</evidence>
<comment type="caution">
    <text evidence="2">The sequence shown here is derived from an EMBL/GenBank/DDBJ whole genome shotgun (WGS) entry which is preliminary data.</text>
</comment>
<keyword evidence="3" id="KW-1185">Reference proteome</keyword>
<organism evidence="2 3">
    <name type="scientific">Edaphobacter acidisoli</name>
    <dbReference type="NCBI Taxonomy" id="2040573"/>
    <lineage>
        <taxon>Bacteria</taxon>
        <taxon>Pseudomonadati</taxon>
        <taxon>Acidobacteriota</taxon>
        <taxon>Terriglobia</taxon>
        <taxon>Terriglobales</taxon>
        <taxon>Acidobacteriaceae</taxon>
        <taxon>Edaphobacter</taxon>
    </lineage>
</organism>
<accession>A0A916RZB7</accession>
<dbReference type="EMBL" id="BMJB01000002">
    <property type="protein sequence ID" value="GGA74288.1"/>
    <property type="molecule type" value="Genomic_DNA"/>
</dbReference>